<name>A0A200QA71_MACCD</name>
<feature type="region of interest" description="Disordered" evidence="4">
    <location>
        <begin position="1"/>
        <end position="114"/>
    </location>
</feature>
<evidence type="ECO:0000256" key="4">
    <source>
        <dbReference type="SAM" id="MobiDB-lite"/>
    </source>
</evidence>
<dbReference type="GO" id="GO:0030691">
    <property type="term" value="C:Noc2p-Noc3p complex"/>
    <property type="evidence" value="ECO:0007669"/>
    <property type="project" value="TreeGrafter"/>
</dbReference>
<feature type="compositionally biased region" description="Basic and acidic residues" evidence="4">
    <location>
        <begin position="688"/>
        <end position="705"/>
    </location>
</feature>
<dbReference type="GO" id="GO:0005730">
    <property type="term" value="C:nucleolus"/>
    <property type="evidence" value="ECO:0007669"/>
    <property type="project" value="TreeGrafter"/>
</dbReference>
<protein>
    <submittedName>
        <fullName evidence="5">Nucleolar complex protein 2</fullName>
    </submittedName>
</protein>
<evidence type="ECO:0000313" key="5">
    <source>
        <dbReference type="EMBL" id="OVA07366.1"/>
    </source>
</evidence>
<accession>A0A200QA71</accession>
<proteinExistence type="inferred from homology"/>
<evidence type="ECO:0000256" key="1">
    <source>
        <dbReference type="ARBA" id="ARBA00004123"/>
    </source>
</evidence>
<feature type="region of interest" description="Disordered" evidence="4">
    <location>
        <begin position="673"/>
        <end position="726"/>
    </location>
</feature>
<dbReference type="GO" id="GO:0005654">
    <property type="term" value="C:nucleoplasm"/>
    <property type="evidence" value="ECO:0007669"/>
    <property type="project" value="TreeGrafter"/>
</dbReference>
<keyword evidence="6" id="KW-1185">Reference proteome</keyword>
<dbReference type="InterPro" id="IPR005343">
    <property type="entry name" value="Noc2"/>
</dbReference>
<dbReference type="Pfam" id="PF03715">
    <property type="entry name" value="Noc2"/>
    <property type="match status" value="1"/>
</dbReference>
<dbReference type="PANTHER" id="PTHR12687:SF8">
    <property type="entry name" value="PROTEIN REBELOTE"/>
    <property type="match status" value="1"/>
</dbReference>
<dbReference type="GO" id="GO:0042273">
    <property type="term" value="P:ribosomal large subunit biogenesis"/>
    <property type="evidence" value="ECO:0007669"/>
    <property type="project" value="TreeGrafter"/>
</dbReference>
<feature type="compositionally biased region" description="Basic residues" evidence="4">
    <location>
        <begin position="1"/>
        <end position="35"/>
    </location>
</feature>
<dbReference type="PANTHER" id="PTHR12687">
    <property type="entry name" value="NUCLEOLAR COMPLEX 2 AND RAD4-RELATED"/>
    <property type="match status" value="1"/>
</dbReference>
<gene>
    <name evidence="5" type="ORF">BVC80_1605g60</name>
</gene>
<keyword evidence="3" id="KW-0539">Nucleus</keyword>
<dbReference type="FunCoup" id="A0A200QA71">
    <property type="interactions" value="1959"/>
</dbReference>
<comment type="similarity">
    <text evidence="2">Belongs to the NOC2 family.</text>
</comment>
<dbReference type="STRING" id="56857.A0A200QA71"/>
<dbReference type="OrthoDB" id="10266662at2759"/>
<organism evidence="5 6">
    <name type="scientific">Macleaya cordata</name>
    <name type="common">Five-seeded plume-poppy</name>
    <name type="synonym">Bocconia cordata</name>
    <dbReference type="NCBI Taxonomy" id="56857"/>
    <lineage>
        <taxon>Eukaryota</taxon>
        <taxon>Viridiplantae</taxon>
        <taxon>Streptophyta</taxon>
        <taxon>Embryophyta</taxon>
        <taxon>Tracheophyta</taxon>
        <taxon>Spermatophyta</taxon>
        <taxon>Magnoliopsida</taxon>
        <taxon>Ranunculales</taxon>
        <taxon>Papaveraceae</taxon>
        <taxon>Papaveroideae</taxon>
        <taxon>Macleaya</taxon>
    </lineage>
</organism>
<dbReference type="EMBL" id="MVGT01002614">
    <property type="protein sequence ID" value="OVA07366.1"/>
    <property type="molecule type" value="Genomic_DNA"/>
</dbReference>
<reference evidence="5 6" key="1">
    <citation type="journal article" date="2017" name="Mol. Plant">
        <title>The Genome of Medicinal Plant Macleaya cordata Provides New Insights into Benzylisoquinoline Alkaloids Metabolism.</title>
        <authorList>
            <person name="Liu X."/>
            <person name="Liu Y."/>
            <person name="Huang P."/>
            <person name="Ma Y."/>
            <person name="Qing Z."/>
            <person name="Tang Q."/>
            <person name="Cao H."/>
            <person name="Cheng P."/>
            <person name="Zheng Y."/>
            <person name="Yuan Z."/>
            <person name="Zhou Y."/>
            <person name="Liu J."/>
            <person name="Tang Z."/>
            <person name="Zhuo Y."/>
            <person name="Zhang Y."/>
            <person name="Yu L."/>
            <person name="Huang J."/>
            <person name="Yang P."/>
            <person name="Peng Q."/>
            <person name="Zhang J."/>
            <person name="Jiang W."/>
            <person name="Zhang Z."/>
            <person name="Lin K."/>
            <person name="Ro D.K."/>
            <person name="Chen X."/>
            <person name="Xiong X."/>
            <person name="Shang Y."/>
            <person name="Huang S."/>
            <person name="Zeng J."/>
        </authorList>
    </citation>
    <scope>NUCLEOTIDE SEQUENCE [LARGE SCALE GENOMIC DNA]</scope>
    <source>
        <strain evidence="6">cv. BLH2017</strain>
        <tissue evidence="5">Root</tissue>
    </source>
</reference>
<dbReference type="Proteomes" id="UP000195402">
    <property type="component" value="Unassembled WGS sequence"/>
</dbReference>
<comment type="caution">
    <text evidence="5">The sequence shown here is derived from an EMBL/GenBank/DDBJ whole genome shotgun (WGS) entry which is preliminary data.</text>
</comment>
<sequence length="726" mass="82201">MTKLGKKARKFAKKHLQSVLKKRRKQKTMFKRKTPRDKGNAAEDQAGSKKDLPIGRTEDVVGDTSLDPIFSDNDSDSREYASSDSDGFLSEDSSCVYDAASESENESDQNGGSALLGQNREIHLELAKQKKKLDSLKEKDPEFSKFLESHDNLEQHRSEESDSEEEAETSKQHMLEANHGSSNLKNGKVLTSSTIDSWCQLVIEEQNLSVLPNLLNAYRSVCHYGSDDGLDAMSHWRIHNSKTFCKILKFMLHEADNIFRTLIGVSSSSCKKEAILELKNTPKWKKSKPLIKSYLSSTMFLLNQVTDSEILVFALTQLRASTIFFAAFPSLLRRLIKVTVHLWATGGGAVSSSSFLIIRDVALLLSSNCLDTCLIKTYKAFIACSKFVEPTNIVHIRFLVDCLVELYSLDVQKSFSKALASIQQLAKILQQGLKTKKKEALKKIPNWQYTNCMDVWVKFVSANIRDHDLQSLLYLMIQVISGVAHLFHGPRYLPLRIKCIQMLNQLSSSCRVFIPITSLVLDSLEYIGSGKPDAKLGNPFDISSTIKVPKQWLKSQCFQEECVLSAIELLSGHFAQWSYHISFPELATIPLIRLKKFHEKLTAESLRRPVKRMIDQVEQNVEFVNNKRDEVAFSPKDQESVESFQPNTCNGNAPFTQYYTDIIKRSLSRKEVTKSELAQKKRRKQKAKIHDKSPGENINVEKESANENVSTINGGRDGRKRKKQRT</sequence>
<dbReference type="InParanoid" id="A0A200QA71"/>
<feature type="compositionally biased region" description="Basic and acidic residues" evidence="4">
    <location>
        <begin position="145"/>
        <end position="160"/>
    </location>
</feature>
<evidence type="ECO:0000313" key="6">
    <source>
        <dbReference type="Proteomes" id="UP000195402"/>
    </source>
</evidence>
<dbReference type="GO" id="GO:0030690">
    <property type="term" value="C:Noc1p-Noc2p complex"/>
    <property type="evidence" value="ECO:0007669"/>
    <property type="project" value="TreeGrafter"/>
</dbReference>
<evidence type="ECO:0000256" key="3">
    <source>
        <dbReference type="ARBA" id="ARBA00023242"/>
    </source>
</evidence>
<dbReference type="OMA" id="QMFFPIP"/>
<feature type="compositionally biased region" description="Basic and acidic residues" evidence="4">
    <location>
        <begin position="36"/>
        <end position="59"/>
    </location>
</feature>
<dbReference type="AlphaFoldDB" id="A0A200QA71"/>
<evidence type="ECO:0000256" key="2">
    <source>
        <dbReference type="ARBA" id="ARBA00005907"/>
    </source>
</evidence>
<comment type="subcellular location">
    <subcellularLocation>
        <location evidence="1">Nucleus</location>
    </subcellularLocation>
</comment>
<feature type="region of interest" description="Disordered" evidence="4">
    <location>
        <begin position="145"/>
        <end position="183"/>
    </location>
</feature>